<evidence type="ECO:0000256" key="4">
    <source>
        <dbReference type="ARBA" id="ARBA00022691"/>
    </source>
</evidence>
<gene>
    <name evidence="7" type="ORF">FJV41_21510</name>
</gene>
<evidence type="ECO:0000256" key="1">
    <source>
        <dbReference type="ARBA" id="ARBA00022485"/>
    </source>
</evidence>
<proteinExistence type="inferred from homology"/>
<dbReference type="Gene3D" id="3.40.50.150">
    <property type="entry name" value="Vaccinia Virus protein VP39"/>
    <property type="match status" value="1"/>
</dbReference>
<reference evidence="7 8" key="1">
    <citation type="submission" date="2019-06" db="EMBL/GenBank/DDBJ databases">
        <authorList>
            <person name="Livingstone P."/>
            <person name="Whitworth D."/>
        </authorList>
    </citation>
    <scope>NUCLEOTIDE SEQUENCE [LARGE SCALE GENOMIC DNA]</scope>
    <source>
        <strain evidence="7 8">AM401</strain>
    </source>
</reference>
<feature type="binding site" evidence="5">
    <location>
        <position position="313"/>
    </location>
    <ligand>
        <name>S-adenosyl-L-methionine</name>
        <dbReference type="ChEBI" id="CHEBI:59789"/>
    </ligand>
</feature>
<dbReference type="PROSITE" id="PS51687">
    <property type="entry name" value="SAM_MT_RNA_M5U"/>
    <property type="match status" value="1"/>
</dbReference>
<evidence type="ECO:0000256" key="2">
    <source>
        <dbReference type="ARBA" id="ARBA00022603"/>
    </source>
</evidence>
<comment type="similarity">
    <text evidence="5">Belongs to the class I-like SAM-binding methyltransferase superfamily. RNA M5U methyltransferase family.</text>
</comment>
<sequence>MLPLPETPVSLTIDRLGQLGEGVASWQGRTVFIPGAFPGDTVRVHLESQGRVLRGLLREVVSSGPGRREAPCSLAGECGGCDWLGLAESAQRSAKQEIVLSTLEHLGHLRREDFTVRPLLVAPRDWGYRRRAVLHPAGKGALGYFSRRSHERLAVSECGALTPVLTALPGKLAPLLKPLAKDTEEVLLLAEGDKAAFAVNLTGQVTARHVEAAEAAVRALRLEGAVLVPKEGSPRVLGKPALRSYSPLRPEVPLYLRPDSFAQAHAEANVGLVTSAIFELAARDEDSVLELYSGNGNFTFPLAAGSASVLGVESSPVGVELAQRSAREAGVSNVRFVQGDARKVCDGLVSEGRRFDVCLADPPRAGAPGLAKWMVALGIRRVVYVACDPASLARDAAGLVEAGYKPQALQVVDMFPQTHHVEAVMSFERPGTGKGR</sequence>
<dbReference type="Proteomes" id="UP000315369">
    <property type="component" value="Unassembled WGS sequence"/>
</dbReference>
<evidence type="ECO:0000256" key="6">
    <source>
        <dbReference type="PROSITE-ProRule" id="PRU10015"/>
    </source>
</evidence>
<keyword evidence="4 5" id="KW-0949">S-adenosyl-L-methionine</keyword>
<dbReference type="RefSeq" id="WP_141644400.1">
    <property type="nucleotide sequence ID" value="NZ_VIFM01000084.1"/>
</dbReference>
<feature type="active site" evidence="6">
    <location>
        <position position="387"/>
    </location>
</feature>
<dbReference type="InterPro" id="IPR030391">
    <property type="entry name" value="MeTrfase_TrmA_CS"/>
</dbReference>
<dbReference type="AlphaFoldDB" id="A0A540WY93"/>
<dbReference type="InterPro" id="IPR030390">
    <property type="entry name" value="MeTrfase_TrmA_AS"/>
</dbReference>
<comment type="caution">
    <text evidence="7">The sequence shown here is derived from an EMBL/GenBank/DDBJ whole genome shotgun (WGS) entry which is preliminary data.</text>
</comment>
<dbReference type="Pfam" id="PF05958">
    <property type="entry name" value="tRNA_U5-meth_tr"/>
    <property type="match status" value="1"/>
</dbReference>
<dbReference type="SUPFAM" id="SSF50249">
    <property type="entry name" value="Nucleic acid-binding proteins"/>
    <property type="match status" value="1"/>
</dbReference>
<evidence type="ECO:0000256" key="3">
    <source>
        <dbReference type="ARBA" id="ARBA00022679"/>
    </source>
</evidence>
<dbReference type="PANTHER" id="PTHR11061:SF49">
    <property type="entry name" value="23S RRNA (URACIL(1939)-C(5))-METHYLTRANSFERASE RLMD"/>
    <property type="match status" value="1"/>
</dbReference>
<keyword evidence="1" id="KW-0408">Iron</keyword>
<dbReference type="EMBL" id="VIFM01000084">
    <property type="protein sequence ID" value="TQF13910.1"/>
    <property type="molecule type" value="Genomic_DNA"/>
</dbReference>
<keyword evidence="3 5" id="KW-0808">Transferase</keyword>
<feature type="binding site" evidence="5">
    <location>
        <position position="361"/>
    </location>
    <ligand>
        <name>S-adenosyl-L-methionine</name>
        <dbReference type="ChEBI" id="CHEBI:59789"/>
    </ligand>
</feature>
<feature type="active site" description="Nucleophile" evidence="5">
    <location>
        <position position="387"/>
    </location>
</feature>
<keyword evidence="1" id="KW-0411">Iron-sulfur</keyword>
<dbReference type="PROSITE" id="PS01230">
    <property type="entry name" value="TRMA_1"/>
    <property type="match status" value="1"/>
</dbReference>
<dbReference type="Gene3D" id="2.40.50.140">
    <property type="entry name" value="Nucleic acid-binding proteins"/>
    <property type="match status" value="1"/>
</dbReference>
<dbReference type="GO" id="GO:0070041">
    <property type="term" value="F:rRNA (uridine-C5-)-methyltransferase activity"/>
    <property type="evidence" value="ECO:0007669"/>
    <property type="project" value="TreeGrafter"/>
</dbReference>
<keyword evidence="2 5" id="KW-0489">Methyltransferase</keyword>
<dbReference type="Gene3D" id="2.40.50.1070">
    <property type="match status" value="1"/>
</dbReference>
<accession>A0A540WY93</accession>
<dbReference type="CDD" id="cd02440">
    <property type="entry name" value="AdoMet_MTases"/>
    <property type="match status" value="1"/>
</dbReference>
<organism evidence="7 8">
    <name type="scientific">Myxococcus llanfairpwllgwyngyllgogerychwyrndrobwllllantysiliogogogochensis</name>
    <dbReference type="NCBI Taxonomy" id="2590453"/>
    <lineage>
        <taxon>Bacteria</taxon>
        <taxon>Pseudomonadati</taxon>
        <taxon>Myxococcota</taxon>
        <taxon>Myxococcia</taxon>
        <taxon>Myxococcales</taxon>
        <taxon>Cystobacterineae</taxon>
        <taxon>Myxococcaceae</taxon>
        <taxon>Myxococcus</taxon>
    </lineage>
</organism>
<feature type="binding site" evidence="5">
    <location>
        <position position="292"/>
    </location>
    <ligand>
        <name>S-adenosyl-L-methionine</name>
        <dbReference type="ChEBI" id="CHEBI:59789"/>
    </ligand>
</feature>
<dbReference type="GO" id="GO:0070475">
    <property type="term" value="P:rRNA base methylation"/>
    <property type="evidence" value="ECO:0007669"/>
    <property type="project" value="TreeGrafter"/>
</dbReference>
<evidence type="ECO:0000313" key="7">
    <source>
        <dbReference type="EMBL" id="TQF13910.1"/>
    </source>
</evidence>
<evidence type="ECO:0000313" key="8">
    <source>
        <dbReference type="Proteomes" id="UP000315369"/>
    </source>
</evidence>
<dbReference type="PROSITE" id="PS01231">
    <property type="entry name" value="TRMA_2"/>
    <property type="match status" value="1"/>
</dbReference>
<dbReference type="InterPro" id="IPR012340">
    <property type="entry name" value="NA-bd_OB-fold"/>
</dbReference>
<name>A0A540WY93_9BACT</name>
<evidence type="ECO:0000256" key="5">
    <source>
        <dbReference type="PROSITE-ProRule" id="PRU01024"/>
    </source>
</evidence>
<protein>
    <submittedName>
        <fullName evidence="7">Class I SAM-dependent RNA methyltransferase</fullName>
    </submittedName>
</protein>
<dbReference type="InterPro" id="IPR010280">
    <property type="entry name" value="U5_MeTrfase_fam"/>
</dbReference>
<dbReference type="SUPFAM" id="SSF53335">
    <property type="entry name" value="S-adenosyl-L-methionine-dependent methyltransferases"/>
    <property type="match status" value="1"/>
</dbReference>
<feature type="binding site" evidence="5">
    <location>
        <position position="263"/>
    </location>
    <ligand>
        <name>S-adenosyl-L-methionine</name>
        <dbReference type="ChEBI" id="CHEBI:59789"/>
    </ligand>
</feature>
<dbReference type="InterPro" id="IPR029063">
    <property type="entry name" value="SAM-dependent_MTases_sf"/>
</dbReference>
<dbReference type="PANTHER" id="PTHR11061">
    <property type="entry name" value="RNA M5U METHYLTRANSFERASE"/>
    <property type="match status" value="1"/>
</dbReference>
<keyword evidence="1" id="KW-0479">Metal-binding</keyword>
<keyword evidence="8" id="KW-1185">Reference proteome</keyword>
<keyword evidence="1" id="KW-0004">4Fe-4S</keyword>
<dbReference type="OrthoDB" id="9804590at2"/>